<dbReference type="Proteomes" id="UP001482620">
    <property type="component" value="Unassembled WGS sequence"/>
</dbReference>
<proteinExistence type="predicted"/>
<dbReference type="EMBL" id="JAHRIQ010100023">
    <property type="protein sequence ID" value="MEQ2253810.1"/>
    <property type="molecule type" value="Genomic_DNA"/>
</dbReference>
<comment type="caution">
    <text evidence="1">The sequence shown here is derived from an EMBL/GenBank/DDBJ whole genome shotgun (WGS) entry which is preliminary data.</text>
</comment>
<evidence type="ECO:0000313" key="1">
    <source>
        <dbReference type="EMBL" id="MEQ2253810.1"/>
    </source>
</evidence>
<sequence>MLAASDQTGGRATESAEHEYAISSLKLTSKVKRLWFCPFKSLSSLLPRIRQKLFHKDQNCNFFRQTLELHHSDSSVSPLSFSCHTPNIRTPEPYFIHSGWPVVQVIIPMDHFRHKNIN</sequence>
<reference evidence="1 2" key="1">
    <citation type="submission" date="2021-06" db="EMBL/GenBank/DDBJ databases">
        <authorList>
            <person name="Palmer J.M."/>
        </authorList>
    </citation>
    <scope>NUCLEOTIDE SEQUENCE [LARGE SCALE GENOMIC DNA]</scope>
    <source>
        <strain evidence="2">if_2019</strain>
        <tissue evidence="1">Muscle</tissue>
    </source>
</reference>
<evidence type="ECO:0000313" key="2">
    <source>
        <dbReference type="Proteomes" id="UP001482620"/>
    </source>
</evidence>
<name>A0ABV0V929_9TELE</name>
<protein>
    <submittedName>
        <fullName evidence="1">Uncharacterized protein</fullName>
    </submittedName>
</protein>
<keyword evidence="2" id="KW-1185">Reference proteome</keyword>
<organism evidence="1 2">
    <name type="scientific">Ilyodon furcidens</name>
    <name type="common">goldbreast splitfin</name>
    <dbReference type="NCBI Taxonomy" id="33524"/>
    <lineage>
        <taxon>Eukaryota</taxon>
        <taxon>Metazoa</taxon>
        <taxon>Chordata</taxon>
        <taxon>Craniata</taxon>
        <taxon>Vertebrata</taxon>
        <taxon>Euteleostomi</taxon>
        <taxon>Actinopterygii</taxon>
        <taxon>Neopterygii</taxon>
        <taxon>Teleostei</taxon>
        <taxon>Neoteleostei</taxon>
        <taxon>Acanthomorphata</taxon>
        <taxon>Ovalentaria</taxon>
        <taxon>Atherinomorphae</taxon>
        <taxon>Cyprinodontiformes</taxon>
        <taxon>Goodeidae</taxon>
        <taxon>Ilyodon</taxon>
    </lineage>
</organism>
<accession>A0ABV0V929</accession>
<gene>
    <name evidence="1" type="ORF">ILYODFUR_036346</name>
</gene>